<accession>A0A7X3BWL7</accession>
<reference evidence="3 4" key="1">
    <citation type="journal article" date="2019" name="Nat. Med.">
        <title>A library of human gut bacterial isolates paired with longitudinal multiomics data enables mechanistic microbiome research.</title>
        <authorList>
            <person name="Poyet M."/>
            <person name="Groussin M."/>
            <person name="Gibbons S.M."/>
            <person name="Avila-Pacheco J."/>
            <person name="Jiang X."/>
            <person name="Kearney S.M."/>
            <person name="Perrotta A.R."/>
            <person name="Berdy B."/>
            <person name="Zhao S."/>
            <person name="Lieberman T.D."/>
            <person name="Swanson P.K."/>
            <person name="Smith M."/>
            <person name="Roesemann S."/>
            <person name="Alexander J.E."/>
            <person name="Rich S.A."/>
            <person name="Livny J."/>
            <person name="Vlamakis H."/>
            <person name="Clish C."/>
            <person name="Bullock K."/>
            <person name="Deik A."/>
            <person name="Scott J."/>
            <person name="Pierce K.A."/>
            <person name="Xavier R.J."/>
            <person name="Alm E.J."/>
        </authorList>
    </citation>
    <scope>NUCLEOTIDE SEQUENCE [LARGE SCALE GENOMIC DNA]</scope>
    <source>
        <strain evidence="1 4">BIOML-A13</strain>
        <strain evidence="2 3">BIOML-A3</strain>
    </source>
</reference>
<comment type="caution">
    <text evidence="1">The sequence shown here is derived from an EMBL/GenBank/DDBJ whole genome shotgun (WGS) entry which is preliminary data.</text>
</comment>
<keyword evidence="3" id="KW-1185">Reference proteome</keyword>
<dbReference type="RefSeq" id="WP_149877408.1">
    <property type="nucleotide sequence ID" value="NZ_WNBG01000011.1"/>
</dbReference>
<proteinExistence type="predicted"/>
<evidence type="ECO:0000313" key="2">
    <source>
        <dbReference type="EMBL" id="MTU04812.1"/>
    </source>
</evidence>
<evidence type="ECO:0000313" key="4">
    <source>
        <dbReference type="Proteomes" id="UP000484547"/>
    </source>
</evidence>
<protein>
    <recommendedName>
        <fullName evidence="5">Tail fiber protein</fullName>
    </recommendedName>
</protein>
<dbReference type="EMBL" id="WNBW01000011">
    <property type="protein sequence ID" value="MTU04812.1"/>
    <property type="molecule type" value="Genomic_DNA"/>
</dbReference>
<sequence>MSVEKIVTGTLAERDAKINANFEALDTDKLGKTETAADSSKLGGVAAASYAKTADMNSAIEAAKSAVKDELIDGAPDTYDTLKEIADYIAEDKTGAAAMNEAIAGKLGKTETAAAAAKLTTSAGSTTQPVYFDGGVPEACTYGLNKTVPADAVFTDTTYTGGAGISVYDTTIVNTGVRSVTAGDSADQISVNTGGTTTTITINNVANATSATKATQDASGNVITSTYATKDEVTEAVTGAASVTKTEFTASSANWGTLSNGYYPFTLAASGKHFLGMYRTNGSTYESVMVDVVESGSNIIIQSTEKFAGFVLTI</sequence>
<name>A0A7X3BWL7_9FIRM</name>
<dbReference type="EMBL" id="WNBM01000010">
    <property type="protein sequence ID" value="MTT76681.1"/>
    <property type="molecule type" value="Genomic_DNA"/>
</dbReference>
<dbReference type="Proteomes" id="UP000484547">
    <property type="component" value="Unassembled WGS sequence"/>
</dbReference>
<dbReference type="Proteomes" id="UP000443070">
    <property type="component" value="Unassembled WGS sequence"/>
</dbReference>
<evidence type="ECO:0000313" key="1">
    <source>
        <dbReference type="EMBL" id="MTT76681.1"/>
    </source>
</evidence>
<dbReference type="OrthoDB" id="6057599at2"/>
<evidence type="ECO:0008006" key="5">
    <source>
        <dbReference type="Google" id="ProtNLM"/>
    </source>
</evidence>
<gene>
    <name evidence="1" type="ORF">GMD11_10465</name>
    <name evidence="2" type="ORF">GMD18_10455</name>
</gene>
<evidence type="ECO:0000313" key="3">
    <source>
        <dbReference type="Proteomes" id="UP000443070"/>
    </source>
</evidence>
<dbReference type="AlphaFoldDB" id="A0A7X3BWL7"/>
<organism evidence="1 4">
    <name type="scientific">Phascolarctobacterium faecium</name>
    <dbReference type="NCBI Taxonomy" id="33025"/>
    <lineage>
        <taxon>Bacteria</taxon>
        <taxon>Bacillati</taxon>
        <taxon>Bacillota</taxon>
        <taxon>Negativicutes</taxon>
        <taxon>Acidaminococcales</taxon>
        <taxon>Acidaminococcaceae</taxon>
        <taxon>Phascolarctobacterium</taxon>
    </lineage>
</organism>